<dbReference type="PANTHER" id="PTHR19848">
    <property type="entry name" value="WD40 REPEAT PROTEIN"/>
    <property type="match status" value="1"/>
</dbReference>
<comment type="caution">
    <text evidence="4">The sequence shown here is derived from an EMBL/GenBank/DDBJ whole genome shotgun (WGS) entry which is preliminary data.</text>
</comment>
<gene>
    <name evidence="4" type="ORF">B0I31_10486</name>
</gene>
<feature type="repeat" description="WD" evidence="3">
    <location>
        <begin position="444"/>
        <end position="479"/>
    </location>
</feature>
<dbReference type="Gene3D" id="2.130.10.10">
    <property type="entry name" value="YVTN repeat-like/Quinoprotein amine dehydrogenase"/>
    <property type="match status" value="4"/>
</dbReference>
<dbReference type="SUPFAM" id="SSF63829">
    <property type="entry name" value="Calcium-dependent phosphotriesterase"/>
    <property type="match status" value="1"/>
</dbReference>
<dbReference type="OrthoDB" id="192618at2"/>
<dbReference type="Proteomes" id="UP000241118">
    <property type="component" value="Unassembled WGS sequence"/>
</dbReference>
<dbReference type="InterPro" id="IPR001680">
    <property type="entry name" value="WD40_rpt"/>
</dbReference>
<accession>A0A2P8IBF5</accession>
<organism evidence="4 5">
    <name type="scientific">Saccharothrix carnea</name>
    <dbReference type="NCBI Taxonomy" id="1280637"/>
    <lineage>
        <taxon>Bacteria</taxon>
        <taxon>Bacillati</taxon>
        <taxon>Actinomycetota</taxon>
        <taxon>Actinomycetes</taxon>
        <taxon>Pseudonocardiales</taxon>
        <taxon>Pseudonocardiaceae</taxon>
        <taxon>Saccharothrix</taxon>
    </lineage>
</organism>
<keyword evidence="1 3" id="KW-0853">WD repeat</keyword>
<dbReference type="PROSITE" id="PS50294">
    <property type="entry name" value="WD_REPEATS_REGION"/>
    <property type="match status" value="1"/>
</dbReference>
<sequence length="818" mass="85216">MAGLAGEPVVLNASYGDVRAWRVADGTRLFTLSAHVWSGPPALGDVAGRAVLATSGNDELIGEGSDEPVTATRTWLVVDGGLIGHGDRGLIRLWDPVDGVETGRIEVPGGVVTDLAWGRWNGRDVLAGSVDDGLVRLWDVEGAVVASFPGTAPLAWGEVDGRAVLATRTADGDAQVWDGEPRTLRTPDGVTALAWGEVAGRPVLACAGKRGRVRLWSDFARRPAAELTTAFTWDPTGRLLAAGSAAGRVAVHGPDGASSFTAHDGVVVALAWGAAALATATAEGEVRLWDPATGALVAEPPVRPGYPILFDWVRPAEGDRLVVARGSADVELCAPDGTSRPLDLPPWGHPVRSLTNASTDAGEVVLSAAGDELRLLDPDTLEQVDVLRQGMRYADVDAESAVAVGITPDGVGVARGGDAGSLSFWEPGTSLLHPGTWMRDVPVDHAHDGRVNAVVWLPHHPDGPRVATGGDDGAVRLWDPAEPDRPSGITGAGGAVRALESVGDVLVVGTADGTVRVHRVPDGDEPHVLPGTGAAVESLASVMTDSGLYVAIGTGDGTLRLWSTWSGEVHDEPVDAGAILALAWGEVEGVPVLGLGLADGRVGWWRLYEPDGERALTEWTGPAVTALTWTAHGRLLCAGFQDGSLWTLDPTGTTEGRAAPPPPHGDGAMTTGLMDGRAVLAAGGGGAPFRVWDIEESALLVVDAYLGTDGRLLRWGEDRVVAARGPGTVRLVDPVDGTVRHEVEVPEDFDALELAFGRLHGRAVCAVATRAGAITVVDVEDGTRRTVEWHEPVLGLAFGADDRLAIRDAYGCTVILLR</sequence>
<dbReference type="SUPFAM" id="SSF50978">
    <property type="entry name" value="WD40 repeat-like"/>
    <property type="match status" value="2"/>
</dbReference>
<dbReference type="PANTHER" id="PTHR19848:SF8">
    <property type="entry name" value="F-BOX AND WD REPEAT DOMAIN CONTAINING 7"/>
    <property type="match status" value="1"/>
</dbReference>
<protein>
    <submittedName>
        <fullName evidence="4">WD40 repeat protein</fullName>
    </submittedName>
</protein>
<evidence type="ECO:0000256" key="3">
    <source>
        <dbReference type="PROSITE-ProRule" id="PRU00221"/>
    </source>
</evidence>
<evidence type="ECO:0000313" key="5">
    <source>
        <dbReference type="Proteomes" id="UP000241118"/>
    </source>
</evidence>
<proteinExistence type="predicted"/>
<dbReference type="InterPro" id="IPR011043">
    <property type="entry name" value="Gal_Oxase/kelch_b-propeller"/>
</dbReference>
<dbReference type="SMART" id="SM00320">
    <property type="entry name" value="WD40"/>
    <property type="match status" value="7"/>
</dbReference>
<evidence type="ECO:0000313" key="4">
    <source>
        <dbReference type="EMBL" id="PSL55795.1"/>
    </source>
</evidence>
<dbReference type="InterPro" id="IPR015943">
    <property type="entry name" value="WD40/YVTN_repeat-like_dom_sf"/>
</dbReference>
<dbReference type="EMBL" id="PYAX01000004">
    <property type="protein sequence ID" value="PSL55795.1"/>
    <property type="molecule type" value="Genomic_DNA"/>
</dbReference>
<keyword evidence="5" id="KW-1185">Reference proteome</keyword>
<dbReference type="InterPro" id="IPR036322">
    <property type="entry name" value="WD40_repeat_dom_sf"/>
</dbReference>
<evidence type="ECO:0000256" key="2">
    <source>
        <dbReference type="ARBA" id="ARBA00022737"/>
    </source>
</evidence>
<name>A0A2P8IBF5_SACCR</name>
<dbReference type="PROSITE" id="PS50082">
    <property type="entry name" value="WD_REPEATS_2"/>
    <property type="match status" value="2"/>
</dbReference>
<keyword evidence="2" id="KW-0677">Repeat</keyword>
<feature type="repeat" description="WD" evidence="3">
    <location>
        <begin position="260"/>
        <end position="299"/>
    </location>
</feature>
<dbReference type="SUPFAM" id="SSF50965">
    <property type="entry name" value="Galactose oxidase, central domain"/>
    <property type="match status" value="1"/>
</dbReference>
<dbReference type="RefSeq" id="WP_106615533.1">
    <property type="nucleotide sequence ID" value="NZ_PYAX01000004.1"/>
</dbReference>
<dbReference type="Pfam" id="PF00400">
    <property type="entry name" value="WD40"/>
    <property type="match status" value="2"/>
</dbReference>
<evidence type="ECO:0000256" key="1">
    <source>
        <dbReference type="ARBA" id="ARBA00022574"/>
    </source>
</evidence>
<dbReference type="AlphaFoldDB" id="A0A2P8IBF5"/>
<reference evidence="4 5" key="1">
    <citation type="submission" date="2018-03" db="EMBL/GenBank/DDBJ databases">
        <title>Genomic Encyclopedia of Type Strains, Phase III (KMG-III): the genomes of soil and plant-associated and newly described type strains.</title>
        <authorList>
            <person name="Whitman W."/>
        </authorList>
    </citation>
    <scope>NUCLEOTIDE SEQUENCE [LARGE SCALE GENOMIC DNA]</scope>
    <source>
        <strain evidence="4 5">CGMCC 4.7097</strain>
    </source>
</reference>